<evidence type="ECO:0000313" key="3">
    <source>
        <dbReference type="Proteomes" id="UP001501470"/>
    </source>
</evidence>
<dbReference type="InterPro" id="IPR023809">
    <property type="entry name" value="Thiopep_bacteriocin_synth_dom"/>
</dbReference>
<feature type="domain" description="Thiopeptide-type bacteriocin biosynthesis" evidence="1">
    <location>
        <begin position="6"/>
        <end position="306"/>
    </location>
</feature>
<dbReference type="RefSeq" id="WP_344513789.1">
    <property type="nucleotide sequence ID" value="NZ_BAAAQD010000041.1"/>
</dbReference>
<proteinExistence type="predicted"/>
<accession>A0ABN2D215</accession>
<organism evidence="2 3">
    <name type="scientific">Dactylosporangium maewongense</name>
    <dbReference type="NCBI Taxonomy" id="634393"/>
    <lineage>
        <taxon>Bacteria</taxon>
        <taxon>Bacillati</taxon>
        <taxon>Actinomycetota</taxon>
        <taxon>Actinomycetes</taxon>
        <taxon>Micromonosporales</taxon>
        <taxon>Micromonosporaceae</taxon>
        <taxon>Dactylosporangium</taxon>
    </lineage>
</organism>
<reference evidence="2 3" key="1">
    <citation type="journal article" date="2019" name="Int. J. Syst. Evol. Microbiol.">
        <title>The Global Catalogue of Microorganisms (GCM) 10K type strain sequencing project: providing services to taxonomists for standard genome sequencing and annotation.</title>
        <authorList>
            <consortium name="The Broad Institute Genomics Platform"/>
            <consortium name="The Broad Institute Genome Sequencing Center for Infectious Disease"/>
            <person name="Wu L."/>
            <person name="Ma J."/>
        </authorList>
    </citation>
    <scope>NUCLEOTIDE SEQUENCE [LARGE SCALE GENOMIC DNA]</scope>
    <source>
        <strain evidence="2 3">JCM 15933</strain>
    </source>
</reference>
<evidence type="ECO:0000313" key="2">
    <source>
        <dbReference type="EMBL" id="GAA1568913.1"/>
    </source>
</evidence>
<keyword evidence="3" id="KW-1185">Reference proteome</keyword>
<dbReference type="EMBL" id="BAAAQD010000041">
    <property type="protein sequence ID" value="GAA1568913.1"/>
    <property type="molecule type" value="Genomic_DNA"/>
</dbReference>
<gene>
    <name evidence="2" type="ORF">GCM10009827_108300</name>
</gene>
<comment type="caution">
    <text evidence="2">The sequence shown here is derived from an EMBL/GenBank/DDBJ whole genome shotgun (WGS) entry which is preliminary data.</text>
</comment>
<name>A0ABN2D215_9ACTN</name>
<protein>
    <recommendedName>
        <fullName evidence="1">Thiopeptide-type bacteriocin biosynthesis domain-containing protein</fullName>
    </recommendedName>
</protein>
<dbReference type="Pfam" id="PF14028">
    <property type="entry name" value="Lant_dehydr_C"/>
    <property type="match status" value="1"/>
</dbReference>
<sequence length="313" mass="34392">MSGHDWLSIHLFQRGDLDPLLIDLVPALLDELREEKLAEDLFFLRYWEGGNHLRLRVRPAPEASRRRLAARLGGRCRDHLSGRPVTGEDSQAAYAHRAALAARWEGRSGYARRLRPENTAHFVPYRRETERYGTGAAMEAVERHFVESSLLALRVLPRTPPAQRLTVALCAILTTWLVCQPDPATLAPLLRIMPDPVTATDDAYARQHDRLMSITGQVRRVVAGTGTLPPGHVLGGWATSVTRLRDGLTAELTAGRFAPPAGGWEGTGAAGDGVLPVLDICAHLLCNRLGLTVGQEAYVRHMAVRAVHELEAA</sequence>
<evidence type="ECO:0000259" key="1">
    <source>
        <dbReference type="Pfam" id="PF14028"/>
    </source>
</evidence>
<dbReference type="Proteomes" id="UP001501470">
    <property type="component" value="Unassembled WGS sequence"/>
</dbReference>